<dbReference type="EMBL" id="JAAXMD010000378">
    <property type="protein sequence ID" value="NKQ28155.1"/>
    <property type="molecule type" value="Genomic_DNA"/>
</dbReference>
<comment type="caution">
    <text evidence="1">The sequence shown here is derived from an EMBL/GenBank/DDBJ whole genome shotgun (WGS) entry which is preliminary data.</text>
</comment>
<accession>A0ABX1IS25</accession>
<protein>
    <submittedName>
        <fullName evidence="1">Uncharacterized protein</fullName>
    </submittedName>
</protein>
<organism evidence="1 2">
    <name type="scientific">Streptomyces galbus</name>
    <dbReference type="NCBI Taxonomy" id="33898"/>
    <lineage>
        <taxon>Bacteria</taxon>
        <taxon>Bacillati</taxon>
        <taxon>Actinomycetota</taxon>
        <taxon>Actinomycetes</taxon>
        <taxon>Kitasatosporales</taxon>
        <taxon>Streptomycetaceae</taxon>
        <taxon>Streptomyces</taxon>
    </lineage>
</organism>
<evidence type="ECO:0000313" key="2">
    <source>
        <dbReference type="Proteomes" id="UP000744032"/>
    </source>
</evidence>
<evidence type="ECO:0000313" key="1">
    <source>
        <dbReference type="EMBL" id="NKQ28155.1"/>
    </source>
</evidence>
<dbReference type="RefSeq" id="WP_168375907.1">
    <property type="nucleotide sequence ID" value="NZ_JAAXMD010000378.1"/>
</dbReference>
<gene>
    <name evidence="1" type="ORF">HF200_28110</name>
</gene>
<keyword evidence="2" id="KW-1185">Reference proteome</keyword>
<reference evidence="1 2" key="1">
    <citation type="submission" date="2020-04" db="EMBL/GenBank/DDBJ databases">
        <title>Genome sequence of Streptomyces galbus strain I339.</title>
        <authorList>
            <person name="Silva E.A.N."/>
            <person name="Merces M."/>
            <person name="Castelo Branco A.P.O.T."/>
            <person name="Vasconcelos P.C."/>
            <person name="Costa N.P."/>
            <person name="Marinho G.C.S."/>
            <person name="Oliveira C.J.B."/>
            <person name="Araujo D."/>
            <person name="Rodrigues Junior V.S."/>
            <person name="Almeida R."/>
            <person name="Silva Filho U.R."/>
            <person name="Andrade A.S.A."/>
            <person name="Cibulski S.P."/>
        </authorList>
    </citation>
    <scope>NUCLEOTIDE SEQUENCE [LARGE SCALE GENOMIC DNA]</scope>
    <source>
        <strain evidence="1 2">I339</strain>
    </source>
</reference>
<name>A0ABX1IS25_STRGB</name>
<dbReference type="Proteomes" id="UP000744032">
    <property type="component" value="Unassembled WGS sequence"/>
</dbReference>
<proteinExistence type="predicted"/>
<sequence length="90" mass="9986">MSTYTLRFPGSGTIIEEAILKGREQGRNEVRIRVRIEDILRVRRVRGIAVSDAVRERVSGCDDLEVLGTWLDRAVTVGSADELFVEPSGA</sequence>